<dbReference type="CDD" id="cd06204">
    <property type="entry name" value="CYPOR"/>
    <property type="match status" value="1"/>
</dbReference>
<dbReference type="PROSITE" id="PS50902">
    <property type="entry name" value="FLAVODOXIN_LIKE"/>
    <property type="match status" value="1"/>
</dbReference>
<keyword evidence="2 10" id="KW-0288">FMN</keyword>
<comment type="cofactor">
    <cofactor evidence="10">
        <name>FAD</name>
        <dbReference type="ChEBI" id="CHEBI:57692"/>
    </cofactor>
    <text evidence="10">Binds 1 FAD per monomer.</text>
</comment>
<dbReference type="STRING" id="307972.A0A2G8KQ27"/>
<sequence>MLGCLYVENSIQRFSLQYVGYFSCDSSCLDLVLFPLVPALDVGYNLLVLCCVRGRGSSLLFVSSSHHLAHSPSYVLPMLPKACGYVEETVTYSDVLTTEELEGKPVKIRCRNMNILGVSADSVVPPPAEVVEDMGISEPLIGTMDIFLLGISLTIGVYWFFIRGRNEQNSIDIGALKVTPNTTSSSSSAGLIEKMKTSGRNVVVFYGSQTGTAEEFAGRLAKDCQRYGMKGMAVDPEEVEMEDLPQLSEIENSMAIFCMATYGEGDPTDNSQEFYEWLQEGSVDLTGVKYAVFGLGNKTYEHYNEMGVFVDKKLEVLGAERIFELGLGDDDANIEEDFVTWREKFWPAVCENFGVEATGDESSIRQYSPVFHGEEILKEKVFSGEAARLGSFNNQKPPYDARNPFLAPIQVNRELHKGGDRSCMHIEFNITDSKLRYEAGDHVAVYPMNDQGLVERIGKLLEVDLDTVFSLKNVDEEASKKHPFPCPTTYRTALSFYVDITSNPRTNVLKDIMDYATEQKDKDQLQLLSSSSPEGRNEYNEWVIKDSRNIVAVLEDLPSCKPPLDHLLELLPKLQARYYSISSSPKLYPNSIHITAVLVEYTTRVGRKAKGVATSWLQDKIPNGPDNVPRVPIYVRKSQFRLPFRPSTPVIMVGPGTGLAPFRGFIQERHHAKEDGKTLGDTVLFFGCRKKDEDFIYQDELMNYLENKTLSQMFVAYSRDQEKKVYVQHIMEEHKDTIWKILEDGGHIYVCGDARNMAPDVQKMLHTIICEKGGHSDTEAQDYIKKMQTKGRYACDVWS</sequence>
<comment type="subcellular location">
    <subcellularLocation>
        <location evidence="10">Endoplasmic reticulum membrane</location>
        <topology evidence="10">Single-pass membrane protein</topology>
        <orientation evidence="10">Cytoplasmic side</orientation>
    </subcellularLocation>
</comment>
<dbReference type="Gene3D" id="2.40.30.10">
    <property type="entry name" value="Translation factors"/>
    <property type="match status" value="1"/>
</dbReference>
<dbReference type="Gene3D" id="3.40.50.360">
    <property type="match status" value="1"/>
</dbReference>
<dbReference type="GO" id="GO:0010181">
    <property type="term" value="F:FMN binding"/>
    <property type="evidence" value="ECO:0007669"/>
    <property type="project" value="UniProtKB-UniRule"/>
</dbReference>
<evidence type="ECO:0000256" key="10">
    <source>
        <dbReference type="HAMAP-Rule" id="MF_03212"/>
    </source>
</evidence>
<dbReference type="Pfam" id="PF00667">
    <property type="entry name" value="FAD_binding_1"/>
    <property type="match status" value="1"/>
</dbReference>
<comment type="similarity">
    <text evidence="10">Belongs to the NADPH--cytochrome P450 reductase family.</text>
</comment>
<dbReference type="InterPro" id="IPR017927">
    <property type="entry name" value="FAD-bd_FR_type"/>
</dbReference>
<dbReference type="InterPro" id="IPR029039">
    <property type="entry name" value="Flavoprotein-like_sf"/>
</dbReference>
<dbReference type="OrthoDB" id="1856718at2759"/>
<feature type="binding site" evidence="10">
    <location>
        <begin position="724"/>
        <end position="728"/>
    </location>
    <ligand>
        <name>NADP(+)</name>
        <dbReference type="ChEBI" id="CHEBI:58349"/>
    </ligand>
</feature>
<dbReference type="InterPro" id="IPR039261">
    <property type="entry name" value="FNR_nucleotide-bd"/>
</dbReference>
<evidence type="ECO:0000259" key="11">
    <source>
        <dbReference type="PROSITE" id="PS50902"/>
    </source>
</evidence>
<dbReference type="FunFam" id="3.40.50.360:FF:000009">
    <property type="entry name" value="NADPH--cytochrome P450 reductase"/>
    <property type="match status" value="1"/>
</dbReference>
<evidence type="ECO:0000256" key="1">
    <source>
        <dbReference type="ARBA" id="ARBA00022630"/>
    </source>
</evidence>
<feature type="binding site" evidence="10">
    <location>
        <position position="330"/>
    </location>
    <ligand>
        <name>FMN</name>
        <dbReference type="ChEBI" id="CHEBI:58210"/>
    </ligand>
</feature>
<dbReference type="EMBL" id="MRZV01000434">
    <property type="protein sequence ID" value="PIK50116.1"/>
    <property type="molecule type" value="Genomic_DNA"/>
</dbReference>
<organism evidence="13 14">
    <name type="scientific">Stichopus japonicus</name>
    <name type="common">Sea cucumber</name>
    <dbReference type="NCBI Taxonomy" id="307972"/>
    <lineage>
        <taxon>Eukaryota</taxon>
        <taxon>Metazoa</taxon>
        <taxon>Echinodermata</taxon>
        <taxon>Eleutherozoa</taxon>
        <taxon>Echinozoa</taxon>
        <taxon>Holothuroidea</taxon>
        <taxon>Aspidochirotacea</taxon>
        <taxon>Aspidochirotida</taxon>
        <taxon>Stichopodidae</taxon>
        <taxon>Apostichopus</taxon>
    </lineage>
</organism>
<dbReference type="InterPro" id="IPR001433">
    <property type="entry name" value="OxRdtase_FAD/NAD-bd"/>
</dbReference>
<evidence type="ECO:0000256" key="5">
    <source>
        <dbReference type="ARBA" id="ARBA00022827"/>
    </source>
</evidence>
<dbReference type="InterPro" id="IPR001094">
    <property type="entry name" value="Flavdoxin-like"/>
</dbReference>
<dbReference type="Gene3D" id="1.20.990.10">
    <property type="entry name" value="NADPH-cytochrome p450 Reductase, Chain A, domain 3"/>
    <property type="match status" value="1"/>
</dbReference>
<keyword evidence="7" id="KW-1133">Transmembrane helix</keyword>
<dbReference type="GO" id="GO:0050661">
    <property type="term" value="F:NADP binding"/>
    <property type="evidence" value="ECO:0007669"/>
    <property type="project" value="UniProtKB-UniRule"/>
</dbReference>
<dbReference type="PROSITE" id="PS51384">
    <property type="entry name" value="FAD_FR"/>
    <property type="match status" value="1"/>
</dbReference>
<dbReference type="Pfam" id="PF00175">
    <property type="entry name" value="NAD_binding_1"/>
    <property type="match status" value="1"/>
</dbReference>
<dbReference type="Proteomes" id="UP000230750">
    <property type="component" value="Unassembled WGS sequence"/>
</dbReference>
<feature type="binding site" evidence="10">
    <location>
        <begin position="718"/>
        <end position="719"/>
    </location>
    <ligand>
        <name>NADP(+)</name>
        <dbReference type="ChEBI" id="CHEBI:58349"/>
    </ligand>
</feature>
<dbReference type="InterPro" id="IPR001709">
    <property type="entry name" value="Flavoprot_Pyr_Nucl_cyt_Rdtase"/>
</dbReference>
<dbReference type="AlphaFoldDB" id="A0A2G8KQ27"/>
<keyword evidence="9 10" id="KW-0472">Membrane</keyword>
<feature type="binding site" evidence="10">
    <location>
        <position position="798"/>
    </location>
    <ligand>
        <name>FAD</name>
        <dbReference type="ChEBI" id="CHEBI:57692"/>
    </ligand>
</feature>
<dbReference type="PRINTS" id="PR00369">
    <property type="entry name" value="FLAVODOXIN"/>
</dbReference>
<dbReference type="Gene3D" id="3.40.50.80">
    <property type="entry name" value="Nucleotide-binding domain of ferredoxin-NADP reductase (FNR) module"/>
    <property type="match status" value="1"/>
</dbReference>
<dbReference type="InterPro" id="IPR017938">
    <property type="entry name" value="Riboflavin_synthase-like_b-brl"/>
</dbReference>
<dbReference type="GO" id="GO:0005789">
    <property type="term" value="C:endoplasmic reticulum membrane"/>
    <property type="evidence" value="ECO:0007669"/>
    <property type="project" value="UniProtKB-SubCell"/>
</dbReference>
<evidence type="ECO:0000259" key="12">
    <source>
        <dbReference type="PROSITE" id="PS51384"/>
    </source>
</evidence>
<protein>
    <recommendedName>
        <fullName evidence="10">NADPH--cytochrome P450 reductase</fullName>
        <shortName evidence="10">CPR</shortName>
        <shortName evidence="10">P450R</shortName>
        <ecNumber evidence="10">1.6.2.4</ecNumber>
    </recommendedName>
</protein>
<feature type="binding site" evidence="10">
    <location>
        <begin position="611"/>
        <end position="614"/>
    </location>
    <ligand>
        <name>FAD</name>
        <dbReference type="ChEBI" id="CHEBI:57692"/>
    </ligand>
</feature>
<dbReference type="GO" id="GO:0009725">
    <property type="term" value="P:response to hormone"/>
    <property type="evidence" value="ECO:0007669"/>
    <property type="project" value="TreeGrafter"/>
</dbReference>
<feature type="binding site" evidence="10">
    <location>
        <position position="760"/>
    </location>
    <ligand>
        <name>NADP(+)</name>
        <dbReference type="ChEBI" id="CHEBI:58349"/>
    </ligand>
</feature>
<comment type="catalytic activity">
    <reaction evidence="10">
        <text>2 oxidized [cytochrome P450] + NADPH = 2 reduced [cytochrome P450] + NADP(+) + H(+)</text>
        <dbReference type="Rhea" id="RHEA:24040"/>
        <dbReference type="Rhea" id="RHEA-COMP:14627"/>
        <dbReference type="Rhea" id="RHEA-COMP:14628"/>
        <dbReference type="ChEBI" id="CHEBI:15378"/>
        <dbReference type="ChEBI" id="CHEBI:55376"/>
        <dbReference type="ChEBI" id="CHEBI:57783"/>
        <dbReference type="ChEBI" id="CHEBI:58349"/>
        <dbReference type="ChEBI" id="CHEBI:60344"/>
        <dbReference type="EC" id="1.6.2.4"/>
    </reaction>
</comment>
<keyword evidence="8 10" id="KW-0560">Oxidoreductase</keyword>
<feature type="binding site" evidence="10">
    <location>
        <begin position="577"/>
        <end position="580"/>
    </location>
    <ligand>
        <name>FAD</name>
        <dbReference type="ChEBI" id="CHEBI:57692"/>
    </ligand>
</feature>
<feature type="binding site" evidence="10">
    <location>
        <begin position="260"/>
        <end position="263"/>
    </location>
    <ligand>
        <name>FMN</name>
        <dbReference type="ChEBI" id="CHEBI:58210"/>
    </ligand>
</feature>
<feature type="binding site" evidence="10">
    <location>
        <begin position="208"/>
        <end position="213"/>
    </location>
    <ligand>
        <name>FMN</name>
        <dbReference type="ChEBI" id="CHEBI:58210"/>
    </ligand>
</feature>
<keyword evidence="4 10" id="KW-0256">Endoplasmic reticulum</keyword>
<comment type="similarity">
    <text evidence="10">In the N-terminal section; belongs to the flavodoxin family.</text>
</comment>
<comment type="similarity">
    <text evidence="10">In the C-terminal section; belongs to the flavoprotein pyridine nucleotide cytochrome reductase family.</text>
</comment>
<dbReference type="InterPro" id="IPR023173">
    <property type="entry name" value="NADPH_Cyt_P450_Rdtase_alpha"/>
</dbReference>
<accession>A0A2G8KQ27</accession>
<feature type="binding site" evidence="10">
    <location>
        <position position="421"/>
    </location>
    <ligand>
        <name>NADP(+)</name>
        <dbReference type="ChEBI" id="CHEBI:58349"/>
    </ligand>
</feature>
<dbReference type="SUPFAM" id="SSF52343">
    <property type="entry name" value="Ferredoxin reductase-like, C-terminal NADP-linked domain"/>
    <property type="match status" value="1"/>
</dbReference>
<evidence type="ECO:0000256" key="3">
    <source>
        <dbReference type="ARBA" id="ARBA00022692"/>
    </source>
</evidence>
<dbReference type="PRINTS" id="PR00371">
    <property type="entry name" value="FPNCR"/>
</dbReference>
<gene>
    <name evidence="13" type="ORF">BSL78_13042</name>
</gene>
<feature type="domain" description="FAD-binding FR-type" evidence="12">
    <location>
        <begin position="402"/>
        <end position="643"/>
    </location>
</feature>
<evidence type="ECO:0000256" key="7">
    <source>
        <dbReference type="ARBA" id="ARBA00022989"/>
    </source>
</evidence>
<keyword evidence="14" id="KW-1185">Reference proteome</keyword>
<dbReference type="PANTHER" id="PTHR19384">
    <property type="entry name" value="NITRIC OXIDE SYNTHASE-RELATED"/>
    <property type="match status" value="1"/>
</dbReference>
<feature type="binding site" evidence="10">
    <location>
        <position position="657"/>
    </location>
    <ligand>
        <name>NADP(+)</name>
        <dbReference type="ChEBI" id="CHEBI:58349"/>
    </ligand>
</feature>
<dbReference type="HAMAP" id="MF_03212">
    <property type="entry name" value="NCPR"/>
    <property type="match status" value="1"/>
</dbReference>
<keyword evidence="3" id="KW-0812">Transmembrane</keyword>
<dbReference type="InterPro" id="IPR023208">
    <property type="entry name" value="P450R"/>
</dbReference>
<dbReference type="Pfam" id="PF00258">
    <property type="entry name" value="Flavodoxin_1"/>
    <property type="match status" value="1"/>
</dbReference>
<comment type="function">
    <text evidence="10">This enzyme is required for electron transfer from NADP to cytochrome P450 in microsomes. It can also provide electron transfer to heme oxygenase and cytochrome B5.</text>
</comment>
<comment type="caution">
    <text evidence="10">Lacks conserved residue(s) required for the propagation of feature annotation.</text>
</comment>
<evidence type="ECO:0000256" key="9">
    <source>
        <dbReference type="ARBA" id="ARBA00023136"/>
    </source>
</evidence>
<feature type="binding site" evidence="10">
    <location>
        <begin position="295"/>
        <end position="304"/>
    </location>
    <ligand>
        <name>FMN</name>
        <dbReference type="ChEBI" id="CHEBI:58210"/>
    </ligand>
</feature>
<keyword evidence="1 10" id="KW-0285">Flavoprotein</keyword>
<dbReference type="SUPFAM" id="SSF52218">
    <property type="entry name" value="Flavoproteins"/>
    <property type="match status" value="1"/>
</dbReference>
<comment type="caution">
    <text evidence="13">The sequence shown here is derived from an EMBL/GenBank/DDBJ whole genome shotgun (WGS) entry which is preliminary data.</text>
</comment>
<name>A0A2G8KQ27_STIJA</name>
<dbReference type="InterPro" id="IPR003097">
    <property type="entry name" value="CysJ-like_FAD-binding"/>
</dbReference>
<dbReference type="FunFam" id="1.20.990.10:FF:000001">
    <property type="entry name" value="NADPH--cytochrome P450 reductase"/>
    <property type="match status" value="1"/>
</dbReference>
<dbReference type="GO" id="GO:0003958">
    <property type="term" value="F:NADPH-hemoprotein reductase activity"/>
    <property type="evidence" value="ECO:0007669"/>
    <property type="project" value="UniProtKB-UniRule"/>
</dbReference>
<dbReference type="FunFam" id="3.40.50.80:FF:000001">
    <property type="entry name" value="NADPH--cytochrome P450 reductase 1"/>
    <property type="match status" value="1"/>
</dbReference>
<feature type="binding site" evidence="10">
    <location>
        <position position="601"/>
    </location>
    <ligand>
        <name>FAD</name>
        <dbReference type="ChEBI" id="CHEBI:57692"/>
    </ligand>
</feature>
<feature type="domain" description="Flavodoxin-like" evidence="11">
    <location>
        <begin position="202"/>
        <end position="346"/>
    </location>
</feature>
<evidence type="ECO:0000256" key="4">
    <source>
        <dbReference type="ARBA" id="ARBA00022824"/>
    </source>
</evidence>
<evidence type="ECO:0000256" key="8">
    <source>
        <dbReference type="ARBA" id="ARBA00023002"/>
    </source>
</evidence>
<comment type="cofactor">
    <cofactor evidence="10">
        <name>FMN</name>
        <dbReference type="ChEBI" id="CHEBI:58210"/>
    </cofactor>
    <text evidence="10">Binds 1 FMN per monomer.</text>
</comment>
<evidence type="ECO:0000313" key="14">
    <source>
        <dbReference type="Proteomes" id="UP000230750"/>
    </source>
</evidence>
<dbReference type="SUPFAM" id="SSF63380">
    <property type="entry name" value="Riboflavin synthase domain-like"/>
    <property type="match status" value="1"/>
</dbReference>
<dbReference type="PANTHER" id="PTHR19384:SF17">
    <property type="entry name" value="NADPH--CYTOCHROME P450 REDUCTASE"/>
    <property type="match status" value="1"/>
</dbReference>
<dbReference type="GO" id="GO:0005829">
    <property type="term" value="C:cytosol"/>
    <property type="evidence" value="ECO:0007669"/>
    <property type="project" value="TreeGrafter"/>
</dbReference>
<feature type="binding site" evidence="10">
    <location>
        <begin position="595"/>
        <end position="597"/>
    </location>
    <ligand>
        <name>FAD</name>
        <dbReference type="ChEBI" id="CHEBI:57692"/>
    </ligand>
</feature>
<reference evidence="13 14" key="1">
    <citation type="journal article" date="2017" name="PLoS Biol.">
        <title>The sea cucumber genome provides insights into morphological evolution and visceral regeneration.</title>
        <authorList>
            <person name="Zhang X."/>
            <person name="Sun L."/>
            <person name="Yuan J."/>
            <person name="Sun Y."/>
            <person name="Gao Y."/>
            <person name="Zhang L."/>
            <person name="Li S."/>
            <person name="Dai H."/>
            <person name="Hamel J.F."/>
            <person name="Liu C."/>
            <person name="Yu Y."/>
            <person name="Liu S."/>
            <person name="Lin W."/>
            <person name="Guo K."/>
            <person name="Jin S."/>
            <person name="Xu P."/>
            <person name="Storey K.B."/>
            <person name="Huan P."/>
            <person name="Zhang T."/>
            <person name="Zhou Y."/>
            <person name="Zhang J."/>
            <person name="Lin C."/>
            <person name="Li X."/>
            <person name="Xing L."/>
            <person name="Huo D."/>
            <person name="Sun M."/>
            <person name="Wang L."/>
            <person name="Mercier A."/>
            <person name="Li F."/>
            <person name="Yang H."/>
            <person name="Xiang J."/>
        </authorList>
    </citation>
    <scope>NUCLEOTIDE SEQUENCE [LARGE SCALE GENOMIC DNA]</scope>
    <source>
        <strain evidence="13">Shaxun</strain>
        <tissue evidence="13">Muscle</tissue>
    </source>
</reference>
<dbReference type="EC" id="1.6.2.4" evidence="10"/>
<evidence type="ECO:0000256" key="6">
    <source>
        <dbReference type="ARBA" id="ARBA00022857"/>
    </source>
</evidence>
<proteinExistence type="inferred from homology"/>
<keyword evidence="5 10" id="KW-0274">FAD</keyword>
<dbReference type="GO" id="GO:0050660">
    <property type="term" value="F:flavin adenine dinucleotide binding"/>
    <property type="evidence" value="ECO:0007669"/>
    <property type="project" value="UniProtKB-UniRule"/>
</dbReference>
<evidence type="ECO:0000256" key="2">
    <source>
        <dbReference type="ARBA" id="ARBA00022643"/>
    </source>
</evidence>
<dbReference type="InterPro" id="IPR008254">
    <property type="entry name" value="Flavodoxin/NO_synth"/>
</dbReference>
<evidence type="ECO:0000313" key="13">
    <source>
        <dbReference type="EMBL" id="PIK50116.1"/>
    </source>
</evidence>
<keyword evidence="6 10" id="KW-0521">NADP</keyword>